<comment type="caution">
    <text evidence="1">The sequence shown here is derived from an EMBL/GenBank/DDBJ whole genome shotgun (WGS) entry which is preliminary data.</text>
</comment>
<organism evidence="1 2">
    <name type="scientific">Streptomyces xinghaiensis</name>
    <dbReference type="NCBI Taxonomy" id="1038928"/>
    <lineage>
        <taxon>Bacteria</taxon>
        <taxon>Bacillati</taxon>
        <taxon>Actinomycetota</taxon>
        <taxon>Actinomycetes</taxon>
        <taxon>Kitasatosporales</taxon>
        <taxon>Streptomycetaceae</taxon>
        <taxon>Streptomyces</taxon>
    </lineage>
</organism>
<sequence>MSFHSVRVPSQYAAAVERAGTALAARFARHVPGVRDGWLVLPHSGRPVAVWDLKEKRGADTPEQEARRIELARTLAAAGLAVTVPSWAFMVFFAELPADRTGPRYTVVHDDSSLGALFGEAHLVMDAWTNIHVATARLPGEADRRCAGFNRVQEAQVASGSPVGSHVSPGTTV</sequence>
<name>A0A3M8EYH2_9ACTN</name>
<keyword evidence="2" id="KW-1185">Reference proteome</keyword>
<evidence type="ECO:0000313" key="2">
    <source>
        <dbReference type="Proteomes" id="UP000028058"/>
    </source>
</evidence>
<proteinExistence type="predicted"/>
<gene>
    <name evidence="1" type="ORF">SFRA_024600</name>
</gene>
<protein>
    <submittedName>
        <fullName evidence="1">Uncharacterized protein</fullName>
    </submittedName>
</protein>
<dbReference type="EMBL" id="JNAD02000013">
    <property type="protein sequence ID" value="RKM92573.1"/>
    <property type="molecule type" value="Genomic_DNA"/>
</dbReference>
<reference evidence="1 2" key="1">
    <citation type="journal article" date="2014" name="Genome Announc.">
        <title>Draft Genome Sequence of Streptomyces fradiae ATCC 19609, a Strain Highly Sensitive to Antibiotics.</title>
        <authorList>
            <person name="Bekker O.B."/>
            <person name="Klimina K.M."/>
            <person name="Vatlin A.A."/>
            <person name="Zakharevich N.V."/>
            <person name="Kasianov A.S."/>
            <person name="Danilenko V.N."/>
        </authorList>
    </citation>
    <scope>NUCLEOTIDE SEQUENCE [LARGE SCALE GENOMIC DNA]</scope>
    <source>
        <strain evidence="1 2">ATCC 19609</strain>
    </source>
</reference>
<dbReference type="Proteomes" id="UP000028058">
    <property type="component" value="Unassembled WGS sequence"/>
</dbReference>
<accession>A0A3M8EYH2</accession>
<dbReference type="OrthoDB" id="4180144at2"/>
<dbReference type="AlphaFoldDB" id="A0A3M8EYH2"/>
<evidence type="ECO:0000313" key="1">
    <source>
        <dbReference type="EMBL" id="RKM92573.1"/>
    </source>
</evidence>
<dbReference type="RefSeq" id="WP_043472614.1">
    <property type="nucleotide sequence ID" value="NZ_JNAD02000013.1"/>
</dbReference>